<evidence type="ECO:0000259" key="4">
    <source>
        <dbReference type="PROSITE" id="PS01124"/>
    </source>
</evidence>
<dbReference type="EMBL" id="QCYK01000003">
    <property type="protein sequence ID" value="PUZ23023.1"/>
    <property type="molecule type" value="Genomic_DNA"/>
</dbReference>
<dbReference type="AlphaFoldDB" id="A0A2T7BD47"/>
<dbReference type="SUPFAM" id="SSF46689">
    <property type="entry name" value="Homeodomain-like"/>
    <property type="match status" value="1"/>
</dbReference>
<name>A0A2T7BD47_9BACT</name>
<dbReference type="PANTHER" id="PTHR43280">
    <property type="entry name" value="ARAC-FAMILY TRANSCRIPTIONAL REGULATOR"/>
    <property type="match status" value="1"/>
</dbReference>
<comment type="caution">
    <text evidence="5">The sequence shown here is derived from an EMBL/GenBank/DDBJ whole genome shotgun (WGS) entry which is preliminary data.</text>
</comment>
<dbReference type="OrthoDB" id="4480133at2"/>
<dbReference type="GO" id="GO:0003700">
    <property type="term" value="F:DNA-binding transcription factor activity"/>
    <property type="evidence" value="ECO:0007669"/>
    <property type="project" value="InterPro"/>
</dbReference>
<dbReference type="Pfam" id="PF22200">
    <property type="entry name" value="ExsA_N"/>
    <property type="match status" value="1"/>
</dbReference>
<dbReference type="PROSITE" id="PS01124">
    <property type="entry name" value="HTH_ARAC_FAMILY_2"/>
    <property type="match status" value="1"/>
</dbReference>
<evidence type="ECO:0000313" key="6">
    <source>
        <dbReference type="Proteomes" id="UP000244450"/>
    </source>
</evidence>
<dbReference type="Proteomes" id="UP000244450">
    <property type="component" value="Unassembled WGS sequence"/>
</dbReference>
<reference evidence="5 6" key="1">
    <citation type="submission" date="2018-04" db="EMBL/GenBank/DDBJ databases">
        <title>Chitinophaga fuyangensis sp. nov., isolated from soil in a chemical factory.</title>
        <authorList>
            <person name="Chen K."/>
        </authorList>
    </citation>
    <scope>NUCLEOTIDE SEQUENCE [LARGE SCALE GENOMIC DNA]</scope>
    <source>
        <strain evidence="5 6">LY-1</strain>
    </source>
</reference>
<keyword evidence="6" id="KW-1185">Reference proteome</keyword>
<evidence type="ECO:0000313" key="5">
    <source>
        <dbReference type="EMBL" id="PUZ23023.1"/>
    </source>
</evidence>
<organism evidence="5 6">
    <name type="scientific">Chitinophaga parva</name>
    <dbReference type="NCBI Taxonomy" id="2169414"/>
    <lineage>
        <taxon>Bacteria</taxon>
        <taxon>Pseudomonadati</taxon>
        <taxon>Bacteroidota</taxon>
        <taxon>Chitinophagia</taxon>
        <taxon>Chitinophagales</taxon>
        <taxon>Chitinophagaceae</taxon>
        <taxon>Chitinophaga</taxon>
    </lineage>
</organism>
<keyword evidence="1" id="KW-0805">Transcription regulation</keyword>
<dbReference type="InterPro" id="IPR009057">
    <property type="entry name" value="Homeodomain-like_sf"/>
</dbReference>
<dbReference type="Gene3D" id="1.10.10.60">
    <property type="entry name" value="Homeodomain-like"/>
    <property type="match status" value="1"/>
</dbReference>
<keyword evidence="3" id="KW-0804">Transcription</keyword>
<dbReference type="InterPro" id="IPR018060">
    <property type="entry name" value="HTH_AraC"/>
</dbReference>
<dbReference type="PANTHER" id="PTHR43280:SF2">
    <property type="entry name" value="HTH-TYPE TRANSCRIPTIONAL REGULATOR EXSA"/>
    <property type="match status" value="1"/>
</dbReference>
<evidence type="ECO:0000256" key="1">
    <source>
        <dbReference type="ARBA" id="ARBA00023015"/>
    </source>
</evidence>
<evidence type="ECO:0000256" key="3">
    <source>
        <dbReference type="ARBA" id="ARBA00023163"/>
    </source>
</evidence>
<feature type="domain" description="HTH araC/xylS-type" evidence="4">
    <location>
        <begin position="146"/>
        <end position="244"/>
    </location>
</feature>
<gene>
    <name evidence="5" type="ORF">DCC81_21700</name>
</gene>
<protein>
    <submittedName>
        <fullName evidence="5">AraC family transcriptional regulator</fullName>
    </submittedName>
</protein>
<dbReference type="InterPro" id="IPR011051">
    <property type="entry name" value="RmlC_Cupin_sf"/>
</dbReference>
<sequence length="245" mass="28208">MILNQHALVYVLEGTLELSYGTQFYTFKPGMTLLIPRNQLGRMTKLPHQDAPFRSISVLFPEQLLRKHYETRQGNSTEEKPKGHLALDRHPLLESLFNSLIPYFEMHDELPPDLVEIKISECLTVLDACNPKVQGLLSSFSEPGKVDLAAFMEQNFMYNLSLEKFGYLTGRSLTTFKKDFKKEFNTTPGRWLTQKRLEFAHDQIVVKKRKPIEIFFDAGFENLSHFSFAFKKQFGYSPTAATSLS</sequence>
<dbReference type="InterPro" id="IPR054015">
    <property type="entry name" value="ExsA-like_N"/>
</dbReference>
<proteinExistence type="predicted"/>
<dbReference type="Pfam" id="PF12833">
    <property type="entry name" value="HTH_18"/>
    <property type="match status" value="1"/>
</dbReference>
<keyword evidence="2" id="KW-0238">DNA-binding</keyword>
<accession>A0A2T7BD47</accession>
<dbReference type="GO" id="GO:0043565">
    <property type="term" value="F:sequence-specific DNA binding"/>
    <property type="evidence" value="ECO:0007669"/>
    <property type="project" value="InterPro"/>
</dbReference>
<dbReference type="SMART" id="SM00342">
    <property type="entry name" value="HTH_ARAC"/>
    <property type="match status" value="1"/>
</dbReference>
<dbReference type="SUPFAM" id="SSF51182">
    <property type="entry name" value="RmlC-like cupins"/>
    <property type="match status" value="1"/>
</dbReference>
<evidence type="ECO:0000256" key="2">
    <source>
        <dbReference type="ARBA" id="ARBA00023125"/>
    </source>
</evidence>